<feature type="domain" description="Calcineurin-like phosphoesterase" evidence="5">
    <location>
        <begin position="1"/>
        <end position="207"/>
    </location>
</feature>
<evidence type="ECO:0000256" key="1">
    <source>
        <dbReference type="ARBA" id="ARBA00022723"/>
    </source>
</evidence>
<evidence type="ECO:0000313" key="7">
    <source>
        <dbReference type="Proteomes" id="UP000238176"/>
    </source>
</evidence>
<name>A0A2T0UI70_9ACTN</name>
<sequence>MRVLHLSDTHLTGDGSLHRTGIDAKAALAGLLAHLEPLRRIDLVVVTGDIADDGATGAYELARDLIGAYAADRGAPVLFTTGNADDRRNFTEVLGSGHLGPSGGPCAVDAVDGPDRAAATARDGIRFVTLDTLVPGKVHGRIGTAQLAWLRGLLAAPAPRGTVLAFHHPPIRFPNAIQEPPTLINPGDLAEAIDGTDVRVILTGHYHLQLAGRLGPAMVWTGPAVVNRRDLSCGDDAVRYVAGSAATLIDLADPAAPVFHTLQAGTTIAEIGGEQLREALQGTSPDD</sequence>
<dbReference type="EMBL" id="PVTJ01000006">
    <property type="protein sequence ID" value="PRY57602.1"/>
    <property type="molecule type" value="Genomic_DNA"/>
</dbReference>
<dbReference type="InterPro" id="IPR029052">
    <property type="entry name" value="Metallo-depent_PP-like"/>
</dbReference>
<dbReference type="Pfam" id="PF00149">
    <property type="entry name" value="Metallophos"/>
    <property type="match status" value="1"/>
</dbReference>
<dbReference type="SUPFAM" id="SSF56300">
    <property type="entry name" value="Metallo-dependent phosphatases"/>
    <property type="match status" value="1"/>
</dbReference>
<organism evidence="6 7">
    <name type="scientific">Glycomyces artemisiae</name>
    <dbReference type="NCBI Taxonomy" id="1076443"/>
    <lineage>
        <taxon>Bacteria</taxon>
        <taxon>Bacillati</taxon>
        <taxon>Actinomycetota</taxon>
        <taxon>Actinomycetes</taxon>
        <taxon>Glycomycetales</taxon>
        <taxon>Glycomycetaceae</taxon>
        <taxon>Glycomyces</taxon>
    </lineage>
</organism>
<dbReference type="PANTHER" id="PTHR42988:SF2">
    <property type="entry name" value="CYCLIC NUCLEOTIDE PHOSPHODIESTERASE CBUA0032-RELATED"/>
    <property type="match status" value="1"/>
</dbReference>
<accession>A0A2T0UI70</accession>
<keyword evidence="2" id="KW-0378">Hydrolase</keyword>
<evidence type="ECO:0000256" key="4">
    <source>
        <dbReference type="ARBA" id="ARBA00025742"/>
    </source>
</evidence>
<reference evidence="6 7" key="1">
    <citation type="submission" date="2018-03" db="EMBL/GenBank/DDBJ databases">
        <title>Genomic Encyclopedia of Type Strains, Phase III (KMG-III): the genomes of soil and plant-associated and newly described type strains.</title>
        <authorList>
            <person name="Whitman W."/>
        </authorList>
    </citation>
    <scope>NUCLEOTIDE SEQUENCE [LARGE SCALE GENOMIC DNA]</scope>
    <source>
        <strain evidence="6 7">CGMCC 4.7067</strain>
    </source>
</reference>
<gene>
    <name evidence="6" type="ORF">B0I28_10622</name>
</gene>
<evidence type="ECO:0000256" key="3">
    <source>
        <dbReference type="ARBA" id="ARBA00023004"/>
    </source>
</evidence>
<evidence type="ECO:0000259" key="5">
    <source>
        <dbReference type="Pfam" id="PF00149"/>
    </source>
</evidence>
<dbReference type="Proteomes" id="UP000238176">
    <property type="component" value="Unassembled WGS sequence"/>
</dbReference>
<keyword evidence="7" id="KW-1185">Reference proteome</keyword>
<dbReference type="OrthoDB" id="5241795at2"/>
<keyword evidence="3" id="KW-0408">Iron</keyword>
<dbReference type="Gene3D" id="3.60.21.10">
    <property type="match status" value="1"/>
</dbReference>
<proteinExistence type="inferred from homology"/>
<dbReference type="GO" id="GO:0046872">
    <property type="term" value="F:metal ion binding"/>
    <property type="evidence" value="ECO:0007669"/>
    <property type="project" value="UniProtKB-KW"/>
</dbReference>
<dbReference type="RefSeq" id="WP_106364821.1">
    <property type="nucleotide sequence ID" value="NZ_PVTJ01000006.1"/>
</dbReference>
<dbReference type="InterPro" id="IPR050884">
    <property type="entry name" value="CNP_phosphodiesterase-III"/>
</dbReference>
<keyword evidence="1" id="KW-0479">Metal-binding</keyword>
<comment type="caution">
    <text evidence="6">The sequence shown here is derived from an EMBL/GenBank/DDBJ whole genome shotgun (WGS) entry which is preliminary data.</text>
</comment>
<protein>
    <submittedName>
        <fullName evidence="6">Calcineurin-like phosphoesterase family protein</fullName>
    </submittedName>
</protein>
<dbReference type="AlphaFoldDB" id="A0A2T0UI70"/>
<dbReference type="InterPro" id="IPR004843">
    <property type="entry name" value="Calcineurin-like_PHP"/>
</dbReference>
<evidence type="ECO:0000256" key="2">
    <source>
        <dbReference type="ARBA" id="ARBA00022801"/>
    </source>
</evidence>
<evidence type="ECO:0000313" key="6">
    <source>
        <dbReference type="EMBL" id="PRY57602.1"/>
    </source>
</evidence>
<comment type="similarity">
    <text evidence="4">Belongs to the cyclic nucleotide phosphodiesterase class-III family.</text>
</comment>
<dbReference type="GO" id="GO:0016787">
    <property type="term" value="F:hydrolase activity"/>
    <property type="evidence" value="ECO:0007669"/>
    <property type="project" value="UniProtKB-KW"/>
</dbReference>
<dbReference type="PANTHER" id="PTHR42988">
    <property type="entry name" value="PHOSPHOHYDROLASE"/>
    <property type="match status" value="1"/>
</dbReference>